<reference evidence="12" key="1">
    <citation type="submission" date="2021-10" db="EMBL/GenBank/DDBJ databases">
        <title>De novo Genome Assembly of Clathrus columnatus (Basidiomycota, Fungi) Using Illumina and Nanopore Sequence Data.</title>
        <authorList>
            <person name="Ogiso-Tanaka E."/>
            <person name="Itagaki H."/>
            <person name="Hosoya T."/>
            <person name="Hosaka K."/>
        </authorList>
    </citation>
    <scope>NUCLEOTIDE SEQUENCE</scope>
    <source>
        <strain evidence="12">MO-923</strain>
    </source>
</reference>
<evidence type="ECO:0000256" key="9">
    <source>
        <dbReference type="SAM" id="SignalP"/>
    </source>
</evidence>
<evidence type="ECO:0000256" key="7">
    <source>
        <dbReference type="SAM" id="MobiDB-lite"/>
    </source>
</evidence>
<comment type="similarity">
    <text evidence="2">Belongs to the LU7TM family.</text>
</comment>
<feature type="region of interest" description="Disordered" evidence="7">
    <location>
        <begin position="512"/>
        <end position="531"/>
    </location>
</feature>
<evidence type="ECO:0000256" key="1">
    <source>
        <dbReference type="ARBA" id="ARBA00004141"/>
    </source>
</evidence>
<dbReference type="GO" id="GO:0005829">
    <property type="term" value="C:cytosol"/>
    <property type="evidence" value="ECO:0007669"/>
    <property type="project" value="GOC"/>
</dbReference>
<evidence type="ECO:0000313" key="13">
    <source>
        <dbReference type="Proteomes" id="UP001050691"/>
    </source>
</evidence>
<feature type="region of interest" description="Disordered" evidence="7">
    <location>
        <begin position="537"/>
        <end position="578"/>
    </location>
</feature>
<feature type="domain" description="PTM1-like N-terminal" evidence="11">
    <location>
        <begin position="38"/>
        <end position="122"/>
    </location>
</feature>
<evidence type="ECO:0000256" key="4">
    <source>
        <dbReference type="ARBA" id="ARBA00022729"/>
    </source>
</evidence>
<dbReference type="AlphaFoldDB" id="A0AAV5A9W6"/>
<feature type="domain" description="GOST seven transmembrane" evidence="10">
    <location>
        <begin position="246"/>
        <end position="457"/>
    </location>
</feature>
<feature type="transmembrane region" description="Helical" evidence="8">
    <location>
        <begin position="438"/>
        <end position="460"/>
    </location>
</feature>
<proteinExistence type="inferred from homology"/>
<feature type="compositionally biased region" description="Basic and acidic residues" evidence="7">
    <location>
        <begin position="512"/>
        <end position="530"/>
    </location>
</feature>
<dbReference type="Pfam" id="PF06814">
    <property type="entry name" value="GOST_TM"/>
    <property type="match status" value="1"/>
</dbReference>
<dbReference type="Pfam" id="PF21902">
    <property type="entry name" value="PTM1-like_N"/>
    <property type="match status" value="1"/>
</dbReference>
<comment type="caution">
    <text evidence="12">The sequence shown here is derived from an EMBL/GenBank/DDBJ whole genome shotgun (WGS) entry which is preliminary data.</text>
</comment>
<keyword evidence="6 8" id="KW-0472">Membrane</keyword>
<evidence type="ECO:0000256" key="5">
    <source>
        <dbReference type="ARBA" id="ARBA00022989"/>
    </source>
</evidence>
<sequence>MSVYVITHRVMFTVLLFLGLIALVGGYDVPVSDKDLDRQVCSGMWGGENAYINVTFESHSQGQLSMVIYEWNDVLYLGKQSSQSDDTLPKTYICTDDALNKGLCPSSDLGHFILDLPAGKSMNDTSFWSARLAFEPSTATANATNTFWNNPQGNPTPPKSEFDNPWRMARRQSLNSRENHLPFITLYQGPIKYDVPKTGYYCIAIIPLTVDAALNSRSASTPHPEYDGTILFHNVFTGKLPASDYPKVNFYLAIFLTYAVLGGLWAALCFRYREELLPVQYYISGLVGFLIIENMASFGPSLWRLAYYRYLNARGPGAGATAFLFVVSILDAGRNALSFFLLLIVSLGLSIVRESLGKAMLRCRILTAAHFIFGVLYSVGIVELELESTSALILLLFVIPLAFTLSGFMLWIMYALNGTIAELQTRKQYYKLSMFKRLYYVLIGTTLCILGFFVISSLQFSNRLAEGKSRLPLCFGQLRISGVQRNIIEDKCKLAQDENSAEDYEFDSLQRHDDEEEGIGRAHGPRDTVRADSVVFEIGDQDSDDEESQKRPHRAIRLSNDDERTAFINGNSNARKRD</sequence>
<comment type="subcellular location">
    <subcellularLocation>
        <location evidence="1">Membrane</location>
        <topology evidence="1">Multi-pass membrane protein</topology>
    </subcellularLocation>
</comment>
<dbReference type="InterPro" id="IPR053938">
    <property type="entry name" value="PTM1-like_N"/>
</dbReference>
<feature type="transmembrane region" description="Helical" evidence="8">
    <location>
        <begin position="323"/>
        <end position="349"/>
    </location>
</feature>
<feature type="transmembrane region" description="Helical" evidence="8">
    <location>
        <begin position="361"/>
        <end position="379"/>
    </location>
</feature>
<evidence type="ECO:0000313" key="12">
    <source>
        <dbReference type="EMBL" id="GJJ09695.1"/>
    </source>
</evidence>
<evidence type="ECO:0000256" key="6">
    <source>
        <dbReference type="ARBA" id="ARBA00023136"/>
    </source>
</evidence>
<feature type="chain" id="PRO_5043427974" evidence="9">
    <location>
        <begin position="27"/>
        <end position="578"/>
    </location>
</feature>
<dbReference type="Proteomes" id="UP001050691">
    <property type="component" value="Unassembled WGS sequence"/>
</dbReference>
<evidence type="ECO:0000259" key="10">
    <source>
        <dbReference type="Pfam" id="PF06814"/>
    </source>
</evidence>
<organism evidence="12 13">
    <name type="scientific">Clathrus columnatus</name>
    <dbReference type="NCBI Taxonomy" id="1419009"/>
    <lineage>
        <taxon>Eukaryota</taxon>
        <taxon>Fungi</taxon>
        <taxon>Dikarya</taxon>
        <taxon>Basidiomycota</taxon>
        <taxon>Agaricomycotina</taxon>
        <taxon>Agaricomycetes</taxon>
        <taxon>Phallomycetidae</taxon>
        <taxon>Phallales</taxon>
        <taxon>Clathraceae</taxon>
        <taxon>Clathrus</taxon>
    </lineage>
</organism>
<keyword evidence="3 8" id="KW-0812">Transmembrane</keyword>
<gene>
    <name evidence="12" type="ORF">Clacol_003919</name>
</gene>
<evidence type="ECO:0000256" key="3">
    <source>
        <dbReference type="ARBA" id="ARBA00022692"/>
    </source>
</evidence>
<dbReference type="GO" id="GO:0005794">
    <property type="term" value="C:Golgi apparatus"/>
    <property type="evidence" value="ECO:0007669"/>
    <property type="project" value="TreeGrafter"/>
</dbReference>
<dbReference type="InterPro" id="IPR009637">
    <property type="entry name" value="GPR107/GPR108-like"/>
</dbReference>
<dbReference type="InterPro" id="IPR053937">
    <property type="entry name" value="GOST_TM"/>
</dbReference>
<evidence type="ECO:0000259" key="11">
    <source>
        <dbReference type="Pfam" id="PF21902"/>
    </source>
</evidence>
<dbReference type="PANTHER" id="PTHR21229">
    <property type="entry name" value="LUNG SEVEN TRANSMEMBRANE RECEPTOR"/>
    <property type="match status" value="1"/>
</dbReference>
<feature type="compositionally biased region" description="Polar residues" evidence="7">
    <location>
        <begin position="568"/>
        <end position="578"/>
    </location>
</feature>
<feature type="signal peptide" evidence="9">
    <location>
        <begin position="1"/>
        <end position="26"/>
    </location>
</feature>
<feature type="transmembrane region" description="Helical" evidence="8">
    <location>
        <begin position="391"/>
        <end position="417"/>
    </location>
</feature>
<protein>
    <submittedName>
        <fullName evidence="12">Uncharacterized protein</fullName>
    </submittedName>
</protein>
<keyword evidence="5 8" id="KW-1133">Transmembrane helix</keyword>
<feature type="transmembrane region" description="Helical" evidence="8">
    <location>
        <begin position="282"/>
        <end position="303"/>
    </location>
</feature>
<dbReference type="EMBL" id="BPWL01000004">
    <property type="protein sequence ID" value="GJJ09695.1"/>
    <property type="molecule type" value="Genomic_DNA"/>
</dbReference>
<dbReference type="GO" id="GO:0016020">
    <property type="term" value="C:membrane"/>
    <property type="evidence" value="ECO:0007669"/>
    <property type="project" value="UniProtKB-SubCell"/>
</dbReference>
<dbReference type="PANTHER" id="PTHR21229:SF1">
    <property type="entry name" value="GH17801P"/>
    <property type="match status" value="1"/>
</dbReference>
<keyword evidence="13" id="KW-1185">Reference proteome</keyword>
<evidence type="ECO:0000256" key="2">
    <source>
        <dbReference type="ARBA" id="ARBA00007883"/>
    </source>
</evidence>
<accession>A0AAV5A9W6</accession>
<dbReference type="GO" id="GO:0042147">
    <property type="term" value="P:retrograde transport, endosome to Golgi"/>
    <property type="evidence" value="ECO:0007669"/>
    <property type="project" value="TreeGrafter"/>
</dbReference>
<keyword evidence="4 9" id="KW-0732">Signal</keyword>
<name>A0AAV5A9W6_9AGAM</name>
<evidence type="ECO:0000256" key="8">
    <source>
        <dbReference type="SAM" id="Phobius"/>
    </source>
</evidence>
<feature type="transmembrane region" description="Helical" evidence="8">
    <location>
        <begin position="250"/>
        <end position="270"/>
    </location>
</feature>